<protein>
    <recommendedName>
        <fullName evidence="2">RiboL-PSP-HEPN domain-containing protein</fullName>
    </recommendedName>
</protein>
<organism evidence="1">
    <name type="scientific">Enterobacter cloacae</name>
    <dbReference type="NCBI Taxonomy" id="550"/>
    <lineage>
        <taxon>Bacteria</taxon>
        <taxon>Pseudomonadati</taxon>
        <taxon>Pseudomonadota</taxon>
        <taxon>Gammaproteobacteria</taxon>
        <taxon>Enterobacterales</taxon>
        <taxon>Enterobacteriaceae</taxon>
        <taxon>Enterobacter</taxon>
        <taxon>Enterobacter cloacae complex</taxon>
    </lineage>
</organism>
<sequence length="259" mass="30406">MGSTKEWLCEVQEERAHEWVITNYPEAEEGTPEWDHALQEYGWFQDWMEEAAEKQDFEASLERIPDRLREALDELREMEGLIINDQPNITLRMAFAHTVTVLDSFLMYSARALLNHLPHLQLFLQNADSLVRNKEDRKVLRDPLWSEQEPDVNTPDKAYIWRAQALVSKMTFQNPKIITRYFSTMLVSPHDWKTEQLQVVINTRNDLVHRNGITLSHEPVDIWPDRVKDAIRLVSDFIEAAAATLLQEDALYRTDDEIF</sequence>
<reference evidence="1" key="1">
    <citation type="submission" date="2019-01" db="EMBL/GenBank/DDBJ databases">
        <title>Genetic and biochemical characterization of FRI-3, a novel variant of the Ambler class A carbapenemase FRI-1.</title>
        <authorList>
            <person name="Schauer J.M."/>
            <person name="Gatermann S.G."/>
            <person name="Pfennigwerth N.E."/>
        </authorList>
    </citation>
    <scope>NUCLEOTIDE SEQUENCE</scope>
    <source>
        <plasmid evidence="1">pNRZ-28021</plasmid>
    </source>
</reference>
<evidence type="ECO:0008006" key="2">
    <source>
        <dbReference type="Google" id="ProtNLM"/>
    </source>
</evidence>
<dbReference type="EMBL" id="MK471334">
    <property type="protein sequence ID" value="QCO95740.1"/>
    <property type="molecule type" value="Genomic_DNA"/>
</dbReference>
<accession>A0A4V1E971</accession>
<dbReference type="RefSeq" id="WP_181368434.1">
    <property type="nucleotide sequence ID" value="NZ_MK471334.1"/>
</dbReference>
<name>A0A4V1E971_ENTCL</name>
<evidence type="ECO:0000313" key="1">
    <source>
        <dbReference type="EMBL" id="QCO95740.1"/>
    </source>
</evidence>
<proteinExistence type="predicted"/>
<keyword evidence="1" id="KW-0614">Plasmid</keyword>
<geneLocation type="plasmid" evidence="1">
    <name>pNRZ-28021</name>
</geneLocation>
<dbReference type="AlphaFoldDB" id="A0A4V1E971"/>